<dbReference type="Pfam" id="PF01068">
    <property type="entry name" value="DNA_ligase_A_M"/>
    <property type="match status" value="1"/>
</dbReference>
<feature type="domain" description="DNA ligase D 3'-phosphoesterase" evidence="3">
    <location>
        <begin position="37"/>
        <end position="135"/>
    </location>
</feature>
<evidence type="ECO:0000313" key="5">
    <source>
        <dbReference type="Proteomes" id="UP001589627"/>
    </source>
</evidence>
<dbReference type="NCBIfam" id="TIGR02777">
    <property type="entry name" value="LigD_PE_dom"/>
    <property type="match status" value="1"/>
</dbReference>
<organism evidence="4 5">
    <name type="scientific">Actinoallomurus acaciae</name>
    <dbReference type="NCBI Taxonomy" id="502577"/>
    <lineage>
        <taxon>Bacteria</taxon>
        <taxon>Bacillati</taxon>
        <taxon>Actinomycetota</taxon>
        <taxon>Actinomycetes</taxon>
        <taxon>Streptosporangiales</taxon>
        <taxon>Thermomonosporaceae</taxon>
        <taxon>Actinoallomurus</taxon>
    </lineage>
</organism>
<dbReference type="PANTHER" id="PTHR39465:SF1">
    <property type="entry name" value="DNA LIGASE D 3'-PHOSPHOESTERASE DOMAIN-CONTAINING PROTEIN"/>
    <property type="match status" value="1"/>
</dbReference>
<evidence type="ECO:0000259" key="3">
    <source>
        <dbReference type="Pfam" id="PF13298"/>
    </source>
</evidence>
<dbReference type="Gene3D" id="3.30.1490.70">
    <property type="match status" value="1"/>
</dbReference>
<evidence type="ECO:0000313" key="4">
    <source>
        <dbReference type="EMBL" id="MFB9836060.1"/>
    </source>
</evidence>
<dbReference type="GO" id="GO:0016874">
    <property type="term" value="F:ligase activity"/>
    <property type="evidence" value="ECO:0007669"/>
    <property type="project" value="UniProtKB-KW"/>
</dbReference>
<dbReference type="InterPro" id="IPR014144">
    <property type="entry name" value="LigD_PE_domain"/>
</dbReference>
<comment type="caution">
    <text evidence="4">The sequence shown here is derived from an EMBL/GenBank/DDBJ whole genome shotgun (WGS) entry which is preliminary data.</text>
</comment>
<feature type="region of interest" description="Disordered" evidence="1">
    <location>
        <begin position="1"/>
        <end position="32"/>
    </location>
</feature>
<proteinExistence type="predicted"/>
<name>A0ABV5YLY1_9ACTN</name>
<feature type="compositionally biased region" description="Basic and acidic residues" evidence="1">
    <location>
        <begin position="1"/>
        <end position="17"/>
    </location>
</feature>
<gene>
    <name evidence="4" type="ORF">ACFFNX_28155</name>
</gene>
<dbReference type="EMBL" id="JBHLZP010000247">
    <property type="protein sequence ID" value="MFB9836060.1"/>
    <property type="molecule type" value="Genomic_DNA"/>
</dbReference>
<evidence type="ECO:0000259" key="2">
    <source>
        <dbReference type="Pfam" id="PF01068"/>
    </source>
</evidence>
<dbReference type="Proteomes" id="UP001589627">
    <property type="component" value="Unassembled WGS sequence"/>
</dbReference>
<reference evidence="4 5" key="1">
    <citation type="submission" date="2024-09" db="EMBL/GenBank/DDBJ databases">
        <authorList>
            <person name="Sun Q."/>
            <person name="Mori K."/>
        </authorList>
    </citation>
    <scope>NUCLEOTIDE SEQUENCE [LARGE SCALE GENOMIC DNA]</scope>
    <source>
        <strain evidence="4 5">TBRC 0563</strain>
    </source>
</reference>
<sequence length="320" mass="36201">MAELRTYRGRRDARRTPEPVPAEGPLPEGNDDTFVIQEHHARRLHWDFRLERDGVLVSWALPKGVPDDPKVNHLAVHTEDHPLEYASFAGEIPPGEYGGGQVMIWDRGTYDTEKWTEREIKIVLHGGRVSGRYVLFPTKGENWMIHRMDPPVSPDAEPMPGDVRPIVPDRRARLPRRSDAYGYEFAWGGRRLIAYGERGPARVVAADGRPAKAPRGLGEALGSHRAVLDGELTDAGGETYMIYDLLYLDGRSLLDEPYRRRRELLGELGLSGPRWQTAPWFEDGEAVREAAREQRLPGIVAKRLDAPYRPGKADWRLIPV</sequence>
<dbReference type="RefSeq" id="WP_378208580.1">
    <property type="nucleotide sequence ID" value="NZ_JBHLZP010000247.1"/>
</dbReference>
<accession>A0ABV5YLY1</accession>
<evidence type="ECO:0000256" key="1">
    <source>
        <dbReference type="SAM" id="MobiDB-lite"/>
    </source>
</evidence>
<dbReference type="Gene3D" id="3.30.470.30">
    <property type="entry name" value="DNA ligase/mRNA capping enzyme"/>
    <property type="match status" value="1"/>
</dbReference>
<dbReference type="SUPFAM" id="SSF56091">
    <property type="entry name" value="DNA ligase/mRNA capping enzyme, catalytic domain"/>
    <property type="match status" value="1"/>
</dbReference>
<feature type="domain" description="ATP-dependent DNA ligase family profile" evidence="2">
    <location>
        <begin position="239"/>
        <end position="315"/>
    </location>
</feature>
<dbReference type="InterPro" id="IPR012310">
    <property type="entry name" value="DNA_ligase_ATP-dep_cent"/>
</dbReference>
<dbReference type="PANTHER" id="PTHR39465">
    <property type="entry name" value="DNA LIGASE D, 3'-PHOSPHOESTERASE DOMAIN"/>
    <property type="match status" value="1"/>
</dbReference>
<dbReference type="Pfam" id="PF13298">
    <property type="entry name" value="LigD_N"/>
    <property type="match status" value="1"/>
</dbReference>
<keyword evidence="5" id="KW-1185">Reference proteome</keyword>
<protein>
    <submittedName>
        <fullName evidence="4">DNA polymerase ligase N-terminal domain-containing protein</fullName>
    </submittedName>
</protein>
<keyword evidence="4" id="KW-0436">Ligase</keyword>